<evidence type="ECO:0000313" key="2">
    <source>
        <dbReference type="EMBL" id="KTD64294.1"/>
    </source>
</evidence>
<dbReference type="Proteomes" id="UP000054877">
    <property type="component" value="Unassembled WGS sequence"/>
</dbReference>
<name>A0A0W0Z6F6_LEGSP</name>
<accession>A0A0W0Z6F6</accession>
<dbReference type="AlphaFoldDB" id="A0A0W0Z6F6"/>
<keyword evidence="3" id="KW-1185">Reference proteome</keyword>
<comment type="caution">
    <text evidence="2">The sequence shown here is derived from an EMBL/GenBank/DDBJ whole genome shotgun (WGS) entry which is preliminary data.</text>
</comment>
<evidence type="ECO:0000256" key="1">
    <source>
        <dbReference type="SAM" id="Phobius"/>
    </source>
</evidence>
<dbReference type="EMBL" id="LNYX01000013">
    <property type="protein sequence ID" value="KTD64294.1"/>
    <property type="molecule type" value="Genomic_DNA"/>
</dbReference>
<feature type="transmembrane region" description="Helical" evidence="1">
    <location>
        <begin position="53"/>
        <end position="73"/>
    </location>
</feature>
<dbReference type="PATRIC" id="fig|452.5.peg.1217"/>
<sequence>MNFEKKLAVSLFGMRMTVFIVMLMWTIDKLIRPEHASAVYDKFYGLSGVMGHLMQILGVLELLLLIGFVLGLFKSITYLIVFILHTISVLSSVGAYVTPFTGNHLLFFAALPMWAACLSLYLLRDKDALLSLGIKKQHD</sequence>
<evidence type="ECO:0000313" key="3">
    <source>
        <dbReference type="Proteomes" id="UP000054877"/>
    </source>
</evidence>
<dbReference type="RefSeq" id="WP_058483293.1">
    <property type="nucleotide sequence ID" value="NZ_CAAAII010000005.1"/>
</dbReference>
<organism evidence="2 3">
    <name type="scientific">Legionella spiritensis</name>
    <dbReference type="NCBI Taxonomy" id="452"/>
    <lineage>
        <taxon>Bacteria</taxon>
        <taxon>Pseudomonadati</taxon>
        <taxon>Pseudomonadota</taxon>
        <taxon>Gammaproteobacteria</taxon>
        <taxon>Legionellales</taxon>
        <taxon>Legionellaceae</taxon>
        <taxon>Legionella</taxon>
    </lineage>
</organism>
<dbReference type="STRING" id="452.Lspi_1101"/>
<protein>
    <recommendedName>
        <fullName evidence="4">DoxX</fullName>
    </recommendedName>
</protein>
<keyword evidence="1" id="KW-0472">Membrane</keyword>
<evidence type="ECO:0008006" key="4">
    <source>
        <dbReference type="Google" id="ProtNLM"/>
    </source>
</evidence>
<feature type="transmembrane region" description="Helical" evidence="1">
    <location>
        <begin position="7"/>
        <end position="27"/>
    </location>
</feature>
<reference evidence="2 3" key="1">
    <citation type="submission" date="2015-11" db="EMBL/GenBank/DDBJ databases">
        <title>Genomic analysis of 38 Legionella species identifies large and diverse effector repertoires.</title>
        <authorList>
            <person name="Burstein D."/>
            <person name="Amaro F."/>
            <person name="Zusman T."/>
            <person name="Lifshitz Z."/>
            <person name="Cohen O."/>
            <person name="Gilbert J.A."/>
            <person name="Pupko T."/>
            <person name="Shuman H.A."/>
            <person name="Segal G."/>
        </authorList>
    </citation>
    <scope>NUCLEOTIDE SEQUENCE [LARGE SCALE GENOMIC DNA]</scope>
    <source>
        <strain evidence="2 3">Mt.St.Helens-9</strain>
    </source>
</reference>
<keyword evidence="1" id="KW-1133">Transmembrane helix</keyword>
<dbReference type="OrthoDB" id="7355622at2"/>
<feature type="transmembrane region" description="Helical" evidence="1">
    <location>
        <begin position="104"/>
        <end position="123"/>
    </location>
</feature>
<keyword evidence="1" id="KW-0812">Transmembrane</keyword>
<feature type="transmembrane region" description="Helical" evidence="1">
    <location>
        <begin position="78"/>
        <end position="98"/>
    </location>
</feature>
<proteinExistence type="predicted"/>
<gene>
    <name evidence="2" type="ORF">Lspi_1101</name>
</gene>